<reference evidence="2" key="1">
    <citation type="submission" date="2020-07" db="EMBL/GenBank/DDBJ databases">
        <title>Multicomponent nature underlies the extraordinary mechanical properties of spider dragline silk.</title>
        <authorList>
            <person name="Kono N."/>
            <person name="Nakamura H."/>
            <person name="Mori M."/>
            <person name="Yoshida Y."/>
            <person name="Ohtoshi R."/>
            <person name="Malay A.D."/>
            <person name="Moran D.A.P."/>
            <person name="Tomita M."/>
            <person name="Numata K."/>
            <person name="Arakawa K."/>
        </authorList>
    </citation>
    <scope>NUCLEOTIDE SEQUENCE</scope>
</reference>
<evidence type="ECO:0000313" key="3">
    <source>
        <dbReference type="Proteomes" id="UP000887116"/>
    </source>
</evidence>
<sequence length="67" mass="7296">MSTSSNIPDSGAQPGATWPPSPGFRRWYRGYPSSPVCISCNICLRNLLLHLPSTMHGALRLLLQKGS</sequence>
<dbReference type="Proteomes" id="UP000887116">
    <property type="component" value="Unassembled WGS sequence"/>
</dbReference>
<keyword evidence="3" id="KW-1185">Reference proteome</keyword>
<comment type="caution">
    <text evidence="2">The sequence shown here is derived from an EMBL/GenBank/DDBJ whole genome shotgun (WGS) entry which is preliminary data.</text>
</comment>
<dbReference type="EMBL" id="BMAO01000558">
    <property type="protein sequence ID" value="GFQ67646.1"/>
    <property type="molecule type" value="Genomic_DNA"/>
</dbReference>
<gene>
    <name evidence="2" type="ORF">TNCT_354531</name>
</gene>
<evidence type="ECO:0000313" key="2">
    <source>
        <dbReference type="EMBL" id="GFQ67646.1"/>
    </source>
</evidence>
<organism evidence="2 3">
    <name type="scientific">Trichonephila clavata</name>
    <name type="common">Joro spider</name>
    <name type="synonym">Nephila clavata</name>
    <dbReference type="NCBI Taxonomy" id="2740835"/>
    <lineage>
        <taxon>Eukaryota</taxon>
        <taxon>Metazoa</taxon>
        <taxon>Ecdysozoa</taxon>
        <taxon>Arthropoda</taxon>
        <taxon>Chelicerata</taxon>
        <taxon>Arachnida</taxon>
        <taxon>Araneae</taxon>
        <taxon>Araneomorphae</taxon>
        <taxon>Entelegynae</taxon>
        <taxon>Araneoidea</taxon>
        <taxon>Nephilidae</taxon>
        <taxon>Trichonephila</taxon>
    </lineage>
</organism>
<proteinExistence type="predicted"/>
<dbReference type="AlphaFoldDB" id="A0A8X6F294"/>
<accession>A0A8X6F294</accession>
<feature type="region of interest" description="Disordered" evidence="1">
    <location>
        <begin position="1"/>
        <end position="22"/>
    </location>
</feature>
<evidence type="ECO:0000256" key="1">
    <source>
        <dbReference type="SAM" id="MobiDB-lite"/>
    </source>
</evidence>
<protein>
    <submittedName>
        <fullName evidence="2">Uncharacterized protein</fullName>
    </submittedName>
</protein>
<name>A0A8X6F294_TRICU</name>